<comment type="catalytic activity">
    <reaction evidence="6">
        <text>a 1,2-diacyl-sn-glycero-3-phospho-(1D-myo-inositol-4,5-bisphosphate) + H2O = 1D-myo-inositol 1,4,5-trisphosphate + a 1,2-diacyl-sn-glycerol + H(+)</text>
        <dbReference type="Rhea" id="RHEA:33179"/>
        <dbReference type="ChEBI" id="CHEBI:15377"/>
        <dbReference type="ChEBI" id="CHEBI:15378"/>
        <dbReference type="ChEBI" id="CHEBI:17815"/>
        <dbReference type="ChEBI" id="CHEBI:58456"/>
        <dbReference type="ChEBI" id="CHEBI:203600"/>
        <dbReference type="EC" id="3.1.4.11"/>
    </reaction>
</comment>
<accession>A0ABD3NBA9</accession>
<dbReference type="Proteomes" id="UP001530400">
    <property type="component" value="Unassembled WGS sequence"/>
</dbReference>
<dbReference type="PANTHER" id="PTHR10336">
    <property type="entry name" value="PHOSPHOINOSITIDE-SPECIFIC PHOSPHOLIPASE C FAMILY PROTEIN"/>
    <property type="match status" value="1"/>
</dbReference>
<evidence type="ECO:0000259" key="8">
    <source>
        <dbReference type="PROSITE" id="PS50004"/>
    </source>
</evidence>
<dbReference type="SMART" id="SM00148">
    <property type="entry name" value="PLCXc"/>
    <property type="match status" value="1"/>
</dbReference>
<dbReference type="Pfam" id="PF00387">
    <property type="entry name" value="PI-PLC-Y"/>
    <property type="match status" value="1"/>
</dbReference>
<dbReference type="Pfam" id="PF00388">
    <property type="entry name" value="PI-PLC-X"/>
    <property type="match status" value="1"/>
</dbReference>
<dbReference type="PROSITE" id="PS50004">
    <property type="entry name" value="C2"/>
    <property type="match status" value="1"/>
</dbReference>
<dbReference type="PROSITE" id="PS50008">
    <property type="entry name" value="PIPLC_Y_DOMAIN"/>
    <property type="match status" value="1"/>
</dbReference>
<gene>
    <name evidence="10" type="ORF">ACHAWO_011008</name>
</gene>
<keyword evidence="2 6" id="KW-0378">Hydrolase</keyword>
<feature type="domain" description="C2" evidence="8">
    <location>
        <begin position="678"/>
        <end position="825"/>
    </location>
</feature>
<name>A0ABD3NBA9_9STRA</name>
<protein>
    <recommendedName>
        <fullName evidence="1 6">Phosphoinositide phospholipase C</fullName>
        <ecNumber evidence="1 6">3.1.4.11</ecNumber>
    </recommendedName>
</protein>
<evidence type="ECO:0000256" key="2">
    <source>
        <dbReference type="ARBA" id="ARBA00022801"/>
    </source>
</evidence>
<evidence type="ECO:0000259" key="9">
    <source>
        <dbReference type="PROSITE" id="PS50008"/>
    </source>
</evidence>
<dbReference type="CDD" id="cd08558">
    <property type="entry name" value="PI-PLCc_eukaryota"/>
    <property type="match status" value="1"/>
</dbReference>
<dbReference type="GO" id="GO:0004435">
    <property type="term" value="F:phosphatidylinositol-4,5-bisphosphate phospholipase C activity"/>
    <property type="evidence" value="ECO:0007669"/>
    <property type="project" value="UniProtKB-EC"/>
</dbReference>
<evidence type="ECO:0000313" key="11">
    <source>
        <dbReference type="Proteomes" id="UP001530400"/>
    </source>
</evidence>
<dbReference type="InterPro" id="IPR001192">
    <property type="entry name" value="PI-PLC_fam"/>
</dbReference>
<evidence type="ECO:0000256" key="5">
    <source>
        <dbReference type="ARBA" id="ARBA00023224"/>
    </source>
</evidence>
<dbReference type="InterPro" id="IPR011992">
    <property type="entry name" value="EF-hand-dom_pair"/>
</dbReference>
<dbReference type="CDD" id="cd00275">
    <property type="entry name" value="C2_PLC_like"/>
    <property type="match status" value="1"/>
</dbReference>
<keyword evidence="11" id="KW-1185">Reference proteome</keyword>
<dbReference type="EMBL" id="JALLPJ020001237">
    <property type="protein sequence ID" value="KAL3773359.1"/>
    <property type="molecule type" value="Genomic_DNA"/>
</dbReference>
<keyword evidence="5" id="KW-0807">Transducer</keyword>
<dbReference type="GO" id="GO:0007165">
    <property type="term" value="P:signal transduction"/>
    <property type="evidence" value="ECO:0007669"/>
    <property type="project" value="UniProtKB-KW"/>
</dbReference>
<dbReference type="Pfam" id="PF00168">
    <property type="entry name" value="C2"/>
    <property type="match status" value="1"/>
</dbReference>
<dbReference type="SUPFAM" id="SSF51695">
    <property type="entry name" value="PLC-like phosphodiesterases"/>
    <property type="match status" value="1"/>
</dbReference>
<dbReference type="InterPro" id="IPR000008">
    <property type="entry name" value="C2_dom"/>
</dbReference>
<evidence type="ECO:0000313" key="10">
    <source>
        <dbReference type="EMBL" id="KAL3773359.1"/>
    </source>
</evidence>
<dbReference type="Gene3D" id="1.10.238.10">
    <property type="entry name" value="EF-hand"/>
    <property type="match status" value="1"/>
</dbReference>
<dbReference type="PRINTS" id="PR00390">
    <property type="entry name" value="PHPHLIPASEC"/>
</dbReference>
<evidence type="ECO:0000256" key="1">
    <source>
        <dbReference type="ARBA" id="ARBA00012368"/>
    </source>
</evidence>
<dbReference type="Gene3D" id="2.60.40.150">
    <property type="entry name" value="C2 domain"/>
    <property type="match status" value="1"/>
</dbReference>
<dbReference type="InterPro" id="IPR001711">
    <property type="entry name" value="PLipase_C_Pinositol-sp_Y"/>
</dbReference>
<dbReference type="SUPFAM" id="SSF47473">
    <property type="entry name" value="EF-hand"/>
    <property type="match status" value="1"/>
</dbReference>
<dbReference type="InterPro" id="IPR035892">
    <property type="entry name" value="C2_domain_sf"/>
</dbReference>
<dbReference type="SMART" id="SM00239">
    <property type="entry name" value="C2"/>
    <property type="match status" value="1"/>
</dbReference>
<dbReference type="InterPro" id="IPR017946">
    <property type="entry name" value="PLC-like_Pdiesterase_TIM-brl"/>
</dbReference>
<proteinExistence type="predicted"/>
<evidence type="ECO:0000256" key="4">
    <source>
        <dbReference type="ARBA" id="ARBA00023098"/>
    </source>
</evidence>
<evidence type="ECO:0000256" key="6">
    <source>
        <dbReference type="RuleBase" id="RU361133"/>
    </source>
</evidence>
<reference evidence="10 11" key="1">
    <citation type="submission" date="2024-10" db="EMBL/GenBank/DDBJ databases">
        <title>Updated reference genomes for cyclostephanoid diatoms.</title>
        <authorList>
            <person name="Roberts W.R."/>
            <person name="Alverson A.J."/>
        </authorList>
    </citation>
    <scope>NUCLEOTIDE SEQUENCE [LARGE SCALE GENOMIC DNA]</scope>
    <source>
        <strain evidence="10 11">AJA010-31</strain>
    </source>
</reference>
<comment type="caution">
    <text evidence="10">The sequence shown here is derived from an EMBL/GenBank/DDBJ whole genome shotgun (WGS) entry which is preliminary data.</text>
</comment>
<dbReference type="PROSITE" id="PS50007">
    <property type="entry name" value="PIPLC_X_DOMAIN"/>
    <property type="match status" value="1"/>
</dbReference>
<keyword evidence="4 6" id="KW-0443">Lipid metabolism</keyword>
<dbReference type="Gene3D" id="3.20.20.190">
    <property type="entry name" value="Phosphatidylinositol (PI) phosphodiesterase"/>
    <property type="match status" value="1"/>
</dbReference>
<evidence type="ECO:0000256" key="3">
    <source>
        <dbReference type="ARBA" id="ARBA00022963"/>
    </source>
</evidence>
<dbReference type="PANTHER" id="PTHR10336:SF36">
    <property type="entry name" value="1-PHOSPHATIDYLINOSITOL 4,5-BISPHOSPHATE PHOSPHODIESTERASE BETA-4"/>
    <property type="match status" value="1"/>
</dbReference>
<feature type="region of interest" description="Disordered" evidence="7">
    <location>
        <begin position="1"/>
        <end position="20"/>
    </location>
</feature>
<keyword evidence="3 6" id="KW-0442">Lipid degradation</keyword>
<evidence type="ECO:0000256" key="7">
    <source>
        <dbReference type="SAM" id="MobiDB-lite"/>
    </source>
</evidence>
<dbReference type="EC" id="3.1.4.11" evidence="1 6"/>
<dbReference type="AlphaFoldDB" id="A0ABD3NBA9"/>
<dbReference type="SUPFAM" id="SSF49562">
    <property type="entry name" value="C2 domain (Calcium/lipid-binding domain, CaLB)"/>
    <property type="match status" value="1"/>
</dbReference>
<feature type="domain" description="PI-PLC Y-box" evidence="9">
    <location>
        <begin position="553"/>
        <end position="683"/>
    </location>
</feature>
<dbReference type="SMART" id="SM00149">
    <property type="entry name" value="PLCYc"/>
    <property type="match status" value="1"/>
</dbReference>
<sequence>MNSTTSSHGRQKSGRLITTTPSTTIGTSLLDIKSEIHPNFFDGVSILKVSSKGTLVPRIITISDDLFTVFISHDKVTKERLKSRIKYKGYKAYSKFVSTVVGHSAQTHRDIRVIDICDILFVQSGFIGSQKLEAVASKMKINASRVVSIFYHDTGIDFLMKNEDERKSLLKAIDIIRSKYHECKTMLGRERKLLRYIWYDTDWDKSGMIAQSEFLHLLVRINLYIKTEFACRLFNEVANTTHGSPRSKSPEITFNQCIDLLRKIKREYFNGNEMRDYIFDSVFGEDKDKVTAEEFLTLFLHGAQNEVGVTINEAKRIFSDLNRMEILRAHHEDTEHDNHITIDRLLFEEYLMSSQNDVYDPKRREFDPQSLNEPISHYWINTSHNTYLTGDQLRSYSSVEMYSLALHSGCKCLELDCWDDTTAEIPVVYHGYTLTSKIPFQDIITAVKFYIINNPGLPIILSLENHCSPIYQRTMATILKTTLEDLLYVPGRSSVLPTPNELIGKVVIKGKRPPEKEDLDEMTESSRALGVEKVEIDKSSTQSVTIVEDLANLTLLNGVSFKNFDTSMQMSSTDMHSFSETKITRVLKSPENAARWREYNRTAPTISQECALHDNDVSRDHMSRTYPSGSRVDSSNAEPLVAWAAGCQLVAMNFQTHDAALGLNDGRFRENGGCGYVRKPDSLLTPNSEQRTFGKDIMLNIRVLSGTCLPKPKAEKFGEIIDPYVVVRVDDVALDAECDPIEGSLRKDLLDRYKYERRTDDVRDNGYCPQWNSGLYSFPVKSPDIAMVSFNVIYADAGFLENTMCKATIPVSCLREGFRSVHFYDQCNLQHGPFEFASILIEIEIKPMPMTREDTTSADTNARLKGDT</sequence>
<dbReference type="GO" id="GO:0016042">
    <property type="term" value="P:lipid catabolic process"/>
    <property type="evidence" value="ECO:0007669"/>
    <property type="project" value="UniProtKB-KW"/>
</dbReference>
<organism evidence="10 11">
    <name type="scientific">Cyclotella atomus</name>
    <dbReference type="NCBI Taxonomy" id="382360"/>
    <lineage>
        <taxon>Eukaryota</taxon>
        <taxon>Sar</taxon>
        <taxon>Stramenopiles</taxon>
        <taxon>Ochrophyta</taxon>
        <taxon>Bacillariophyta</taxon>
        <taxon>Coscinodiscophyceae</taxon>
        <taxon>Thalassiosirophycidae</taxon>
        <taxon>Stephanodiscales</taxon>
        <taxon>Stephanodiscaceae</taxon>
        <taxon>Cyclotella</taxon>
    </lineage>
</organism>
<dbReference type="InterPro" id="IPR000909">
    <property type="entry name" value="PLipase_C_PInositol-sp_X_dom"/>
</dbReference>